<dbReference type="Proteomes" id="UP000033710">
    <property type="component" value="Unassembled WGS sequence"/>
</dbReference>
<dbReference type="GeneID" id="27667697"/>
<dbReference type="RefSeq" id="XP_016583195.1">
    <property type="nucleotide sequence ID" value="XM_016732420.1"/>
</dbReference>
<organism evidence="1 2">
    <name type="scientific">Sporothrix schenckii 1099-18</name>
    <dbReference type="NCBI Taxonomy" id="1397361"/>
    <lineage>
        <taxon>Eukaryota</taxon>
        <taxon>Fungi</taxon>
        <taxon>Dikarya</taxon>
        <taxon>Ascomycota</taxon>
        <taxon>Pezizomycotina</taxon>
        <taxon>Sordariomycetes</taxon>
        <taxon>Sordariomycetidae</taxon>
        <taxon>Ophiostomatales</taxon>
        <taxon>Ophiostomataceae</taxon>
        <taxon>Sporothrix</taxon>
    </lineage>
</organism>
<evidence type="ECO:0000313" key="1">
    <source>
        <dbReference type="EMBL" id="KJR80519.1"/>
    </source>
</evidence>
<dbReference type="AlphaFoldDB" id="A0A0F2LUK7"/>
<name>A0A0F2LUK7_SPOSC</name>
<evidence type="ECO:0000313" key="2">
    <source>
        <dbReference type="Proteomes" id="UP000033710"/>
    </source>
</evidence>
<reference evidence="1 2" key="2">
    <citation type="journal article" date="2015" name="Eukaryot. Cell">
        <title>Asexual propagation of a virulent clone complex in a human and feline outbreak of sporotrichosis.</title>
        <authorList>
            <person name="Teixeira Mde M."/>
            <person name="Rodrigues A.M."/>
            <person name="Tsui C.K."/>
            <person name="de Almeida L.G."/>
            <person name="Van Diepeningen A.D."/>
            <person name="van den Ende B.G."/>
            <person name="Fernandes G.F."/>
            <person name="Kano R."/>
            <person name="Hamelin R.C."/>
            <person name="Lopes-Bezerra L.M."/>
            <person name="Vasconcelos A.T."/>
            <person name="de Hoog S."/>
            <person name="de Camargo Z.P."/>
            <person name="Felipe M.S."/>
        </authorList>
    </citation>
    <scope>NUCLEOTIDE SEQUENCE [LARGE SCALE GENOMIC DNA]</scope>
    <source>
        <strain evidence="1 2">1099-18</strain>
    </source>
</reference>
<reference evidence="1 2" key="1">
    <citation type="journal article" date="2014" name="BMC Genomics">
        <title>Comparative genomics of the major fungal agents of human and animal Sporotrichosis: Sporothrix schenckii and Sporothrix brasiliensis.</title>
        <authorList>
            <person name="Teixeira M.M."/>
            <person name="de Almeida L.G."/>
            <person name="Kubitschek-Barreira P."/>
            <person name="Alves F.L."/>
            <person name="Kioshima E.S."/>
            <person name="Abadio A.K."/>
            <person name="Fernandes L."/>
            <person name="Derengowski L.S."/>
            <person name="Ferreira K.S."/>
            <person name="Souza R.C."/>
            <person name="Ruiz J.C."/>
            <person name="de Andrade N.C."/>
            <person name="Paes H.C."/>
            <person name="Nicola A.M."/>
            <person name="Albuquerque P."/>
            <person name="Gerber A.L."/>
            <person name="Martins V.P."/>
            <person name="Peconick L.D."/>
            <person name="Neto A.V."/>
            <person name="Chaucanez C.B."/>
            <person name="Silva P.A."/>
            <person name="Cunha O.L."/>
            <person name="de Oliveira F.F."/>
            <person name="dos Santos T.C."/>
            <person name="Barros A.L."/>
            <person name="Soares M.A."/>
            <person name="de Oliveira L.M."/>
            <person name="Marini M.M."/>
            <person name="Villalobos-Duno H."/>
            <person name="Cunha M.M."/>
            <person name="de Hoog S."/>
            <person name="da Silveira J.F."/>
            <person name="Henrissat B."/>
            <person name="Nino-Vega G.A."/>
            <person name="Cisalpino P.S."/>
            <person name="Mora-Montes H.M."/>
            <person name="Almeida S.R."/>
            <person name="Stajich J.E."/>
            <person name="Lopes-Bezerra L.M."/>
            <person name="Vasconcelos A.T."/>
            <person name="Felipe M.S."/>
        </authorList>
    </citation>
    <scope>NUCLEOTIDE SEQUENCE [LARGE SCALE GENOMIC DNA]</scope>
    <source>
        <strain evidence="1 2">1099-18</strain>
    </source>
</reference>
<dbReference type="EMBL" id="AXCR01000012">
    <property type="protein sequence ID" value="KJR80519.1"/>
    <property type="molecule type" value="Genomic_DNA"/>
</dbReference>
<protein>
    <submittedName>
        <fullName evidence="1">Uncharacterized protein</fullName>
    </submittedName>
</protein>
<comment type="caution">
    <text evidence="1">The sequence shown here is derived from an EMBL/GenBank/DDBJ whole genome shotgun (WGS) entry which is preliminary data.</text>
</comment>
<sequence>MFEMDGTVIFRRVDRRHGSWVFGVWVNAGGGAVWHHGCMVDMLAFGEEMYKEVKDGKMRFCDFLWEPWFEGWVLRLCEPIVNGSHGGSAGVWAGGAMEDEKGEGRVDKRRCDPTPADATWHWKRMFQIVP</sequence>
<accession>A0A0F2LUK7</accession>
<dbReference type="KEGG" id="ssck:SPSK_05679"/>
<proteinExistence type="predicted"/>
<dbReference type="VEuPathDB" id="FungiDB:SPSK_05679"/>
<gene>
    <name evidence="1" type="ORF">SPSK_05679</name>
</gene>